<dbReference type="InterPro" id="IPR044751">
    <property type="entry name" value="Ion_transp-like_CBS"/>
</dbReference>
<proteinExistence type="predicted"/>
<dbReference type="InterPro" id="IPR002550">
    <property type="entry name" value="CNNM"/>
</dbReference>
<keyword evidence="2" id="KW-1003">Cell membrane</keyword>
<dbReference type="Pfam" id="PF01595">
    <property type="entry name" value="CNNM"/>
    <property type="match status" value="1"/>
</dbReference>
<dbReference type="Proteomes" id="UP000515947">
    <property type="component" value="Chromosome"/>
</dbReference>
<reference evidence="12 13" key="1">
    <citation type="submission" date="2020-08" db="EMBL/GenBank/DDBJ databases">
        <title>Genome sequence of Nocardioides mesophilus KACC 16243T.</title>
        <authorList>
            <person name="Hyun D.-W."/>
            <person name="Bae J.-W."/>
        </authorList>
    </citation>
    <scope>NUCLEOTIDE SEQUENCE [LARGE SCALE GENOMIC DNA]</scope>
    <source>
        <strain evidence="12 13">KACC 16243</strain>
    </source>
</reference>
<dbReference type="Gene3D" id="3.10.580.10">
    <property type="entry name" value="CBS-domain"/>
    <property type="match status" value="1"/>
</dbReference>
<keyword evidence="7" id="KW-0129">CBS domain</keyword>
<feature type="domain" description="CBS" evidence="10">
    <location>
        <begin position="221"/>
        <end position="283"/>
    </location>
</feature>
<dbReference type="PANTHER" id="PTHR43099:SF5">
    <property type="entry name" value="HLYC_CORC FAMILY TRANSPORTER"/>
    <property type="match status" value="1"/>
</dbReference>
<evidence type="ECO:0000256" key="4">
    <source>
        <dbReference type="ARBA" id="ARBA00022737"/>
    </source>
</evidence>
<keyword evidence="5 8" id="KW-1133">Transmembrane helix</keyword>
<feature type="transmembrane region" description="Helical" evidence="9">
    <location>
        <begin position="99"/>
        <end position="119"/>
    </location>
</feature>
<feature type="transmembrane region" description="Helical" evidence="9">
    <location>
        <begin position="57"/>
        <end position="78"/>
    </location>
</feature>
<evidence type="ECO:0000259" key="11">
    <source>
        <dbReference type="PROSITE" id="PS51846"/>
    </source>
</evidence>
<dbReference type="InterPro" id="IPR000644">
    <property type="entry name" value="CBS_dom"/>
</dbReference>
<sequence>MSPLVAVLLAVALLAANAFFVGAEFALVSARRSQIEPRAAAGSRAARTTIRAMENVSLVMAGAQLGITMSSLGLGAIGEPAVAHLVEPLFAAAGVSERFLHPAAFVIALLVVVYLHVVLGEMVPKNIALAGPDRAALVLGPPMMLVVLVLKPVVVLLNAVANGLLRLVRVEPRSEVSSTFTREEVAAMVDESRGEGLLEEDEYDRLAGALGFTERTVLDVLLPADRLVSVPRGATGADVERVCAETGFSRFPVAGPDGELVGYLHVKDVLEIDPERRLRPVDEKWVRPFATLRPKDVLHAALTTLRSRGAHLGRVVDDSGTVLGLVTLEDVLEELVGEIRDAAHPGA</sequence>
<accession>A0A7G9REU5</accession>
<dbReference type="RefSeq" id="WP_187579960.1">
    <property type="nucleotide sequence ID" value="NZ_CP060713.1"/>
</dbReference>
<dbReference type="InterPro" id="IPR046342">
    <property type="entry name" value="CBS_dom_sf"/>
</dbReference>
<dbReference type="CDD" id="cd04590">
    <property type="entry name" value="CBS_pair_CorC_HlyC_assoc"/>
    <property type="match status" value="1"/>
</dbReference>
<evidence type="ECO:0000256" key="7">
    <source>
        <dbReference type="PROSITE-ProRule" id="PRU00703"/>
    </source>
</evidence>
<dbReference type="SUPFAM" id="SSF54631">
    <property type="entry name" value="CBS-domain pair"/>
    <property type="match status" value="1"/>
</dbReference>
<keyword evidence="6 8" id="KW-0472">Membrane</keyword>
<feature type="domain" description="CNNM transmembrane" evidence="11">
    <location>
        <begin position="1"/>
        <end position="202"/>
    </location>
</feature>
<dbReference type="KEGG" id="nmes:H9L09_07035"/>
<evidence type="ECO:0000256" key="6">
    <source>
        <dbReference type="ARBA" id="ARBA00023136"/>
    </source>
</evidence>
<dbReference type="GO" id="GO:0005886">
    <property type="term" value="C:plasma membrane"/>
    <property type="evidence" value="ECO:0007669"/>
    <property type="project" value="UniProtKB-SubCell"/>
</dbReference>
<evidence type="ECO:0000256" key="2">
    <source>
        <dbReference type="ARBA" id="ARBA00022475"/>
    </source>
</evidence>
<evidence type="ECO:0000256" key="9">
    <source>
        <dbReference type="SAM" id="Phobius"/>
    </source>
</evidence>
<keyword evidence="3 8" id="KW-0812">Transmembrane</keyword>
<evidence type="ECO:0000313" key="13">
    <source>
        <dbReference type="Proteomes" id="UP000515947"/>
    </source>
</evidence>
<dbReference type="AlphaFoldDB" id="A0A7G9REU5"/>
<dbReference type="EMBL" id="CP060713">
    <property type="protein sequence ID" value="QNN54120.1"/>
    <property type="molecule type" value="Genomic_DNA"/>
</dbReference>
<evidence type="ECO:0000259" key="10">
    <source>
        <dbReference type="PROSITE" id="PS51371"/>
    </source>
</evidence>
<evidence type="ECO:0000256" key="5">
    <source>
        <dbReference type="ARBA" id="ARBA00022989"/>
    </source>
</evidence>
<keyword evidence="4" id="KW-0677">Repeat</keyword>
<organism evidence="12 13">
    <name type="scientific">Nocardioides mesophilus</name>
    <dbReference type="NCBI Taxonomy" id="433659"/>
    <lineage>
        <taxon>Bacteria</taxon>
        <taxon>Bacillati</taxon>
        <taxon>Actinomycetota</taxon>
        <taxon>Actinomycetes</taxon>
        <taxon>Propionibacteriales</taxon>
        <taxon>Nocardioidaceae</taxon>
        <taxon>Nocardioides</taxon>
    </lineage>
</organism>
<feature type="transmembrane region" description="Helical" evidence="9">
    <location>
        <begin position="139"/>
        <end position="165"/>
    </location>
</feature>
<evidence type="ECO:0000256" key="3">
    <source>
        <dbReference type="ARBA" id="ARBA00022692"/>
    </source>
</evidence>
<evidence type="ECO:0000313" key="12">
    <source>
        <dbReference type="EMBL" id="QNN54120.1"/>
    </source>
</evidence>
<keyword evidence="13" id="KW-1185">Reference proteome</keyword>
<dbReference type="PROSITE" id="PS51371">
    <property type="entry name" value="CBS"/>
    <property type="match status" value="2"/>
</dbReference>
<protein>
    <submittedName>
        <fullName evidence="12">HlyC/CorC family transporter</fullName>
    </submittedName>
</protein>
<feature type="domain" description="CBS" evidence="10">
    <location>
        <begin position="285"/>
        <end position="342"/>
    </location>
</feature>
<evidence type="ECO:0000256" key="1">
    <source>
        <dbReference type="ARBA" id="ARBA00004651"/>
    </source>
</evidence>
<dbReference type="PANTHER" id="PTHR43099">
    <property type="entry name" value="UPF0053 PROTEIN YRKA"/>
    <property type="match status" value="1"/>
</dbReference>
<dbReference type="Pfam" id="PF00571">
    <property type="entry name" value="CBS"/>
    <property type="match status" value="2"/>
</dbReference>
<dbReference type="InterPro" id="IPR051676">
    <property type="entry name" value="UPF0053_domain"/>
</dbReference>
<gene>
    <name evidence="12" type="ORF">H9L09_07035</name>
</gene>
<dbReference type="PROSITE" id="PS51846">
    <property type="entry name" value="CNNM"/>
    <property type="match status" value="1"/>
</dbReference>
<comment type="subcellular location">
    <subcellularLocation>
        <location evidence="1">Cell membrane</location>
        <topology evidence="1">Multi-pass membrane protein</topology>
    </subcellularLocation>
</comment>
<evidence type="ECO:0000256" key="8">
    <source>
        <dbReference type="PROSITE-ProRule" id="PRU01193"/>
    </source>
</evidence>
<name>A0A7G9REU5_9ACTN</name>
<dbReference type="SMART" id="SM00116">
    <property type="entry name" value="CBS"/>
    <property type="match status" value="2"/>
</dbReference>